<feature type="domain" description="TadE-like" evidence="2">
    <location>
        <begin position="9"/>
        <end position="51"/>
    </location>
</feature>
<dbReference type="RefSeq" id="WP_091413821.1">
    <property type="nucleotide sequence ID" value="NZ_LT629749.1"/>
</dbReference>
<dbReference type="InterPro" id="IPR012495">
    <property type="entry name" value="TadE-like_dom"/>
</dbReference>
<dbReference type="Pfam" id="PF07811">
    <property type="entry name" value="TadE"/>
    <property type="match status" value="1"/>
</dbReference>
<dbReference type="Proteomes" id="UP000199092">
    <property type="component" value="Chromosome I"/>
</dbReference>
<evidence type="ECO:0000313" key="4">
    <source>
        <dbReference type="Proteomes" id="UP000199092"/>
    </source>
</evidence>
<evidence type="ECO:0000259" key="2">
    <source>
        <dbReference type="Pfam" id="PF07811"/>
    </source>
</evidence>
<evidence type="ECO:0000256" key="1">
    <source>
        <dbReference type="SAM" id="Phobius"/>
    </source>
</evidence>
<keyword evidence="1" id="KW-1133">Transmembrane helix</keyword>
<accession>A0A1H1X9H1</accession>
<dbReference type="STRING" id="546871.SAMN04488543_2948"/>
<dbReference type="OrthoDB" id="5190946at2"/>
<protein>
    <submittedName>
        <fullName evidence="3">TadE-like protein</fullName>
    </submittedName>
</protein>
<feature type="transmembrane region" description="Helical" evidence="1">
    <location>
        <begin position="12"/>
        <end position="30"/>
    </location>
</feature>
<reference evidence="3 4" key="1">
    <citation type="submission" date="2016-10" db="EMBL/GenBank/DDBJ databases">
        <authorList>
            <person name="de Groot N.N."/>
        </authorList>
    </citation>
    <scope>NUCLEOTIDE SEQUENCE [LARGE SCALE GENOMIC DNA]</scope>
    <source>
        <strain evidence="3 4">DSM 21741</strain>
    </source>
</reference>
<dbReference type="AlphaFoldDB" id="A0A1H1X9H1"/>
<keyword evidence="4" id="KW-1185">Reference proteome</keyword>
<name>A0A1H1X9H1_9ACTN</name>
<sequence>MTVSGGERGAAAVEFALVVPLLVLLVLGIAEFGRAYYLQTTLSGAAREGVRVMALRNDTGQARTAVRNAASPLVLSDAQIDVTPGSGTCLSTATSSPNATVTIRYTMTFATQLIGTTLDLQGKGVMRCGG</sequence>
<keyword evidence="1" id="KW-0812">Transmembrane</keyword>
<dbReference type="EMBL" id="LT629749">
    <property type="protein sequence ID" value="SDT05978.1"/>
    <property type="molecule type" value="Genomic_DNA"/>
</dbReference>
<gene>
    <name evidence="3" type="ORF">SAMN04488543_2948</name>
</gene>
<keyword evidence="1" id="KW-0472">Membrane</keyword>
<proteinExistence type="predicted"/>
<evidence type="ECO:0000313" key="3">
    <source>
        <dbReference type="EMBL" id="SDT05978.1"/>
    </source>
</evidence>
<organism evidence="3 4">
    <name type="scientific">Friedmanniella luteola</name>
    <dbReference type="NCBI Taxonomy" id="546871"/>
    <lineage>
        <taxon>Bacteria</taxon>
        <taxon>Bacillati</taxon>
        <taxon>Actinomycetota</taxon>
        <taxon>Actinomycetes</taxon>
        <taxon>Propionibacteriales</taxon>
        <taxon>Nocardioidaceae</taxon>
        <taxon>Friedmanniella</taxon>
    </lineage>
</organism>